<dbReference type="AlphaFoldDB" id="A0A9Q0L1L7"/>
<evidence type="ECO:0000256" key="7">
    <source>
        <dbReference type="ARBA" id="ARBA00022723"/>
    </source>
</evidence>
<evidence type="ECO:0000256" key="15">
    <source>
        <dbReference type="SAM" id="Phobius"/>
    </source>
</evidence>
<name>A0A9Q0L1L7_9MAGN</name>
<dbReference type="GO" id="GO:0061630">
    <property type="term" value="F:ubiquitin protein ligase activity"/>
    <property type="evidence" value="ECO:0007669"/>
    <property type="project" value="UniProtKB-EC"/>
</dbReference>
<comment type="catalytic activity">
    <reaction evidence="1">
        <text>S-ubiquitinyl-[E2 ubiquitin-conjugating enzyme]-L-cysteine + [acceptor protein]-L-lysine = [E2 ubiquitin-conjugating enzyme]-L-cysteine + N(6)-ubiquitinyl-[acceptor protein]-L-lysine.</text>
        <dbReference type="EC" id="2.3.2.27"/>
    </reaction>
</comment>
<evidence type="ECO:0000256" key="2">
    <source>
        <dbReference type="ARBA" id="ARBA00004167"/>
    </source>
</evidence>
<accession>A0A9Q0L1L7</accession>
<dbReference type="InterPro" id="IPR013083">
    <property type="entry name" value="Znf_RING/FYVE/PHD"/>
</dbReference>
<dbReference type="FunFam" id="3.30.40.10:FF:000187">
    <property type="entry name" value="E3 ubiquitin-protein ligase ATL6"/>
    <property type="match status" value="1"/>
</dbReference>
<comment type="pathway">
    <text evidence="3">Protein modification; protein ubiquitination.</text>
</comment>
<comment type="similarity">
    <text evidence="13">Belongs to the RING-type zinc finger family. ATL subfamily.</text>
</comment>
<keyword evidence="7" id="KW-0479">Metal-binding</keyword>
<dbReference type="EMBL" id="JAMYWD010000001">
    <property type="protein sequence ID" value="KAJ4980843.1"/>
    <property type="molecule type" value="Genomic_DNA"/>
</dbReference>
<organism evidence="17 18">
    <name type="scientific">Protea cynaroides</name>
    <dbReference type="NCBI Taxonomy" id="273540"/>
    <lineage>
        <taxon>Eukaryota</taxon>
        <taxon>Viridiplantae</taxon>
        <taxon>Streptophyta</taxon>
        <taxon>Embryophyta</taxon>
        <taxon>Tracheophyta</taxon>
        <taxon>Spermatophyta</taxon>
        <taxon>Magnoliopsida</taxon>
        <taxon>Proteales</taxon>
        <taxon>Proteaceae</taxon>
        <taxon>Protea</taxon>
    </lineage>
</organism>
<protein>
    <recommendedName>
        <fullName evidence="4">RING-type E3 ubiquitin transferase</fullName>
        <ecNumber evidence="4">2.3.2.27</ecNumber>
    </recommendedName>
</protein>
<evidence type="ECO:0000256" key="6">
    <source>
        <dbReference type="ARBA" id="ARBA00022692"/>
    </source>
</evidence>
<dbReference type="PANTHER" id="PTHR14155">
    <property type="entry name" value="RING FINGER DOMAIN-CONTAINING"/>
    <property type="match status" value="1"/>
</dbReference>
<comment type="subcellular location">
    <subcellularLocation>
        <location evidence="2">Membrane</location>
        <topology evidence="2">Single-pass membrane protein</topology>
    </subcellularLocation>
</comment>
<dbReference type="SUPFAM" id="SSF57850">
    <property type="entry name" value="RING/U-box"/>
    <property type="match status" value="1"/>
</dbReference>
<keyword evidence="11 15" id="KW-1133">Transmembrane helix</keyword>
<evidence type="ECO:0000256" key="14">
    <source>
        <dbReference type="PROSITE-ProRule" id="PRU00175"/>
    </source>
</evidence>
<comment type="caution">
    <text evidence="17">The sequence shown here is derived from an EMBL/GenBank/DDBJ whole genome shotgun (WGS) entry which is preliminary data.</text>
</comment>
<feature type="domain" description="RING-type" evidence="16">
    <location>
        <begin position="101"/>
        <end position="143"/>
    </location>
</feature>
<sequence>MASDDHSGYYFVNDDDLKYSSVGKIIALLAMIIIVILIYLFAWRTYRRQSSEEALQTSINGISTTASEVVLHPSVTTSLPTFIYKKPAQQLQTNIDKVEECTVCLSNLEEGDMVRLIPTCNHIFHCQCINMWLSSHSTCPVCRSLLHRPQALLSIMS</sequence>
<keyword evidence="8 14" id="KW-0863">Zinc-finger</keyword>
<evidence type="ECO:0000256" key="1">
    <source>
        <dbReference type="ARBA" id="ARBA00000900"/>
    </source>
</evidence>
<dbReference type="InterPro" id="IPR001841">
    <property type="entry name" value="Znf_RING"/>
</dbReference>
<keyword evidence="9" id="KW-0833">Ubl conjugation pathway</keyword>
<proteinExistence type="inferred from homology"/>
<evidence type="ECO:0000256" key="12">
    <source>
        <dbReference type="ARBA" id="ARBA00023136"/>
    </source>
</evidence>
<evidence type="ECO:0000256" key="3">
    <source>
        <dbReference type="ARBA" id="ARBA00004906"/>
    </source>
</evidence>
<reference evidence="17" key="1">
    <citation type="journal article" date="2023" name="Plant J.">
        <title>The genome of the king protea, Protea cynaroides.</title>
        <authorList>
            <person name="Chang J."/>
            <person name="Duong T.A."/>
            <person name="Schoeman C."/>
            <person name="Ma X."/>
            <person name="Roodt D."/>
            <person name="Barker N."/>
            <person name="Li Z."/>
            <person name="Van de Peer Y."/>
            <person name="Mizrachi E."/>
        </authorList>
    </citation>
    <scope>NUCLEOTIDE SEQUENCE</scope>
    <source>
        <tissue evidence="17">Young leaves</tissue>
    </source>
</reference>
<dbReference type="SMART" id="SM00184">
    <property type="entry name" value="RING"/>
    <property type="match status" value="1"/>
</dbReference>
<dbReference type="Gene3D" id="3.30.40.10">
    <property type="entry name" value="Zinc/RING finger domain, C3HC4 (zinc finger)"/>
    <property type="match status" value="1"/>
</dbReference>
<keyword evidence="18" id="KW-1185">Reference proteome</keyword>
<evidence type="ECO:0000256" key="10">
    <source>
        <dbReference type="ARBA" id="ARBA00022833"/>
    </source>
</evidence>
<evidence type="ECO:0000256" key="13">
    <source>
        <dbReference type="ARBA" id="ARBA00024209"/>
    </source>
</evidence>
<evidence type="ECO:0000256" key="5">
    <source>
        <dbReference type="ARBA" id="ARBA00022679"/>
    </source>
</evidence>
<dbReference type="EC" id="2.3.2.27" evidence="4"/>
<dbReference type="OrthoDB" id="8062037at2759"/>
<evidence type="ECO:0000256" key="9">
    <source>
        <dbReference type="ARBA" id="ARBA00022786"/>
    </source>
</evidence>
<evidence type="ECO:0000259" key="16">
    <source>
        <dbReference type="PROSITE" id="PS50089"/>
    </source>
</evidence>
<dbReference type="CDD" id="cd16461">
    <property type="entry name" value="RING-H2_EL5-like"/>
    <property type="match status" value="1"/>
</dbReference>
<keyword evidence="10" id="KW-0862">Zinc</keyword>
<evidence type="ECO:0000256" key="8">
    <source>
        <dbReference type="ARBA" id="ARBA00022771"/>
    </source>
</evidence>
<dbReference type="Pfam" id="PF13639">
    <property type="entry name" value="zf-RING_2"/>
    <property type="match status" value="1"/>
</dbReference>
<dbReference type="Proteomes" id="UP001141806">
    <property type="component" value="Unassembled WGS sequence"/>
</dbReference>
<dbReference type="PROSITE" id="PS50089">
    <property type="entry name" value="ZF_RING_2"/>
    <property type="match status" value="1"/>
</dbReference>
<evidence type="ECO:0000313" key="17">
    <source>
        <dbReference type="EMBL" id="KAJ4980843.1"/>
    </source>
</evidence>
<evidence type="ECO:0000313" key="18">
    <source>
        <dbReference type="Proteomes" id="UP001141806"/>
    </source>
</evidence>
<evidence type="ECO:0000256" key="11">
    <source>
        <dbReference type="ARBA" id="ARBA00022989"/>
    </source>
</evidence>
<dbReference type="GO" id="GO:0008270">
    <property type="term" value="F:zinc ion binding"/>
    <property type="evidence" value="ECO:0007669"/>
    <property type="project" value="UniProtKB-KW"/>
</dbReference>
<dbReference type="InterPro" id="IPR053238">
    <property type="entry name" value="RING-H2_zinc_finger"/>
</dbReference>
<dbReference type="GO" id="GO:0016020">
    <property type="term" value="C:membrane"/>
    <property type="evidence" value="ECO:0007669"/>
    <property type="project" value="UniProtKB-SubCell"/>
</dbReference>
<keyword evidence="5" id="KW-0808">Transferase</keyword>
<gene>
    <name evidence="17" type="ORF">NE237_031680</name>
</gene>
<keyword evidence="12 15" id="KW-0472">Membrane</keyword>
<keyword evidence="6 15" id="KW-0812">Transmembrane</keyword>
<evidence type="ECO:0000256" key="4">
    <source>
        <dbReference type="ARBA" id="ARBA00012483"/>
    </source>
</evidence>
<dbReference type="PANTHER" id="PTHR14155:SF550">
    <property type="entry name" value="E3 UBIQUITIN-PROTEIN LIGASE ATL41"/>
    <property type="match status" value="1"/>
</dbReference>
<feature type="transmembrane region" description="Helical" evidence="15">
    <location>
        <begin position="25"/>
        <end position="43"/>
    </location>
</feature>